<feature type="region of interest" description="Disordered" evidence="1">
    <location>
        <begin position="104"/>
        <end position="141"/>
    </location>
</feature>
<feature type="compositionally biased region" description="Basic and acidic residues" evidence="1">
    <location>
        <begin position="104"/>
        <end position="117"/>
    </location>
</feature>
<keyword evidence="3" id="KW-1185">Reference proteome</keyword>
<evidence type="ECO:0008006" key="4">
    <source>
        <dbReference type="Google" id="ProtNLM"/>
    </source>
</evidence>
<gene>
    <name evidence="2" type="ORF">GFD30_19775</name>
</gene>
<name>A0A6L5GDM7_9ACTN</name>
<evidence type="ECO:0000313" key="2">
    <source>
        <dbReference type="EMBL" id="MQM27789.1"/>
    </source>
</evidence>
<feature type="compositionally biased region" description="Basic and acidic residues" evidence="1">
    <location>
        <begin position="16"/>
        <end position="28"/>
    </location>
</feature>
<dbReference type="SUPFAM" id="SSF82185">
    <property type="entry name" value="Histone H3 K4-specific methyltransferase SET7/9 N-terminal domain"/>
    <property type="match status" value="1"/>
</dbReference>
<dbReference type="Proteomes" id="UP000477750">
    <property type="component" value="Unassembled WGS sequence"/>
</dbReference>
<evidence type="ECO:0000256" key="1">
    <source>
        <dbReference type="SAM" id="MobiDB-lite"/>
    </source>
</evidence>
<dbReference type="RefSeq" id="WP_153026916.1">
    <property type="nucleotide sequence ID" value="NZ_WIAO01000029.1"/>
</dbReference>
<dbReference type="PANTHER" id="PTHR33706">
    <property type="entry name" value="MORN VARIANT REPEAT PROTEIN"/>
    <property type="match status" value="1"/>
</dbReference>
<proteinExistence type="predicted"/>
<feature type="region of interest" description="Disordered" evidence="1">
    <location>
        <begin position="1"/>
        <end position="28"/>
    </location>
</feature>
<protein>
    <recommendedName>
        <fullName evidence="4">Toxin-antitoxin system YwqK family antitoxin</fullName>
    </recommendedName>
</protein>
<comment type="caution">
    <text evidence="2">The sequence shown here is derived from an EMBL/GenBank/DDBJ whole genome shotgun (WGS) entry which is preliminary data.</text>
</comment>
<dbReference type="EMBL" id="WIAO01000029">
    <property type="protein sequence ID" value="MQM27789.1"/>
    <property type="molecule type" value="Genomic_DNA"/>
</dbReference>
<evidence type="ECO:0000313" key="3">
    <source>
        <dbReference type="Proteomes" id="UP000477750"/>
    </source>
</evidence>
<sequence length="141" mass="16233">MAAPVAPTPEEYPNAVDDRGRKTGLWAERDPHGGYEVGEYVEDLRQGMWRHYADDGRLRSEGAYRDGRVTGRWTWWRANGELLQKGGFDDDEAKHGVWERWTAEGDPLDHGEYDHGRKTGRWTVFNPDGSVKKTTNHRPRP</sequence>
<reference evidence="2 3" key="1">
    <citation type="submission" date="2019-10" db="EMBL/GenBank/DDBJ databases">
        <title>Glycomyces albidus sp. nov., a novel actinomycete isolated from rhizosphere soil of wheat (Triticum aestivum L.).</title>
        <authorList>
            <person name="Qian L."/>
        </authorList>
    </citation>
    <scope>NUCLEOTIDE SEQUENCE [LARGE SCALE GENOMIC DNA]</scope>
    <source>
        <strain evidence="2 3">NEAU-7082</strain>
    </source>
</reference>
<dbReference type="Gene3D" id="2.20.110.10">
    <property type="entry name" value="Histone H3 K4-specific methyltransferase SET7/9 N-terminal domain"/>
    <property type="match status" value="2"/>
</dbReference>
<accession>A0A6L5GDM7</accession>
<organism evidence="2 3">
    <name type="scientific">Glycomyces albidus</name>
    <dbReference type="NCBI Taxonomy" id="2656774"/>
    <lineage>
        <taxon>Bacteria</taxon>
        <taxon>Bacillati</taxon>
        <taxon>Actinomycetota</taxon>
        <taxon>Actinomycetes</taxon>
        <taxon>Glycomycetales</taxon>
        <taxon>Glycomycetaceae</taxon>
        <taxon>Glycomyces</taxon>
    </lineage>
</organism>
<dbReference type="AlphaFoldDB" id="A0A6L5GDM7"/>
<dbReference type="PANTHER" id="PTHR33706:SF1">
    <property type="entry name" value="TPR REPEAT PROTEIN"/>
    <property type="match status" value="1"/>
</dbReference>